<dbReference type="InterPro" id="IPR016541">
    <property type="entry name" value="UCP008505"/>
</dbReference>
<dbReference type="Gene3D" id="3.40.50.1010">
    <property type="entry name" value="5'-nuclease"/>
    <property type="match status" value="1"/>
</dbReference>
<sequence length="176" mass="20231">MKKYLLDSNIFIQAKNFHYNFGYCSAFWDWITAAHLADLVFSTQKVRAELLNGKPDDPLVQWINRELPDSFFVDDLKDKSVMTNYAYIIRTANSNNQYTLQAKAEFSQHDKADAFLIATAKAHSYVLVTQERSQPGAKKRILIPDMAEQCGVQTKQIWNVLEEISTGTFNLKMPTR</sequence>
<protein>
    <submittedName>
        <fullName evidence="1">Uncharacterized protein</fullName>
    </submittedName>
</protein>
<evidence type="ECO:0000313" key="1">
    <source>
        <dbReference type="EMBL" id="PRP72345.1"/>
    </source>
</evidence>
<dbReference type="OrthoDB" id="338425at2"/>
<accession>A0A2S9X9F4</accession>
<reference evidence="1 2" key="1">
    <citation type="submission" date="2017-01" db="EMBL/GenBank/DDBJ databases">
        <title>New insights into the genetic diversity of Chromobacterium isolated from tropical freshwater lake.</title>
        <authorList>
            <person name="Santos A.B."/>
            <person name="Nascimento A.M."/>
            <person name="Da Silva P.C."/>
        </authorList>
    </citation>
    <scope>NUCLEOTIDE SEQUENCE [LARGE SCALE GENOMIC DNA]</scope>
    <source>
        <strain evidence="1 2">56AF</strain>
    </source>
</reference>
<dbReference type="RefSeq" id="WP_106075714.1">
    <property type="nucleotide sequence ID" value="NZ_MTBD01000004.1"/>
</dbReference>
<gene>
    <name evidence="1" type="ORF">BUE93_02595</name>
</gene>
<dbReference type="Proteomes" id="UP000239469">
    <property type="component" value="Unassembled WGS sequence"/>
</dbReference>
<name>A0A2S9X9F4_9NEIS</name>
<dbReference type="SUPFAM" id="SSF88723">
    <property type="entry name" value="PIN domain-like"/>
    <property type="match status" value="1"/>
</dbReference>
<comment type="caution">
    <text evidence="1">The sequence shown here is derived from an EMBL/GenBank/DDBJ whole genome shotgun (WGS) entry which is preliminary data.</text>
</comment>
<dbReference type="Pfam" id="PF14367">
    <property type="entry name" value="DUF4411"/>
    <property type="match status" value="1"/>
</dbReference>
<evidence type="ECO:0000313" key="2">
    <source>
        <dbReference type="Proteomes" id="UP000239469"/>
    </source>
</evidence>
<dbReference type="InterPro" id="IPR029060">
    <property type="entry name" value="PIN-like_dom_sf"/>
</dbReference>
<organism evidence="1 2">
    <name type="scientific">Chromobacterium amazonense</name>
    <dbReference type="NCBI Taxonomy" id="1382803"/>
    <lineage>
        <taxon>Bacteria</taxon>
        <taxon>Pseudomonadati</taxon>
        <taxon>Pseudomonadota</taxon>
        <taxon>Betaproteobacteria</taxon>
        <taxon>Neisseriales</taxon>
        <taxon>Chromobacteriaceae</taxon>
        <taxon>Chromobacterium</taxon>
    </lineage>
</organism>
<dbReference type="EMBL" id="MTBD01000004">
    <property type="protein sequence ID" value="PRP72345.1"/>
    <property type="molecule type" value="Genomic_DNA"/>
</dbReference>
<dbReference type="AlphaFoldDB" id="A0A2S9X9F4"/>
<proteinExistence type="predicted"/>